<evidence type="ECO:0000256" key="1">
    <source>
        <dbReference type="ARBA" id="ARBA00001933"/>
    </source>
</evidence>
<accession>A0ABY8AWT0</accession>
<dbReference type="InterPro" id="IPR015422">
    <property type="entry name" value="PyrdxlP-dep_Trfase_small"/>
</dbReference>
<organism evidence="6 7">
    <name type="scientific">Legionella cardiaca</name>
    <dbReference type="NCBI Taxonomy" id="1071983"/>
    <lineage>
        <taxon>Bacteria</taxon>
        <taxon>Pseudomonadati</taxon>
        <taxon>Pseudomonadota</taxon>
        <taxon>Gammaproteobacteria</taxon>
        <taxon>Legionellales</taxon>
        <taxon>Legionellaceae</taxon>
        <taxon>Legionella</taxon>
    </lineage>
</organism>
<proteinExistence type="inferred from homology"/>
<dbReference type="InterPro" id="IPR015424">
    <property type="entry name" value="PyrdxlP-dep_Trfase"/>
</dbReference>
<dbReference type="PANTHER" id="PTHR43586:SF24">
    <property type="entry name" value="BLR4730 PROTEIN"/>
    <property type="match status" value="1"/>
</dbReference>
<dbReference type="Pfam" id="PF00266">
    <property type="entry name" value="Aminotran_5"/>
    <property type="match status" value="1"/>
</dbReference>
<evidence type="ECO:0000256" key="2">
    <source>
        <dbReference type="ARBA" id="ARBA00022898"/>
    </source>
</evidence>
<dbReference type="Gene3D" id="3.90.1150.10">
    <property type="entry name" value="Aspartate Aminotransferase, domain 1"/>
    <property type="match status" value="1"/>
</dbReference>
<dbReference type="RefSeq" id="WP_275090016.1">
    <property type="nucleotide sequence ID" value="NZ_CP119078.1"/>
</dbReference>
<feature type="domain" description="Aminotransferase class V" evidence="5">
    <location>
        <begin position="22"/>
        <end position="384"/>
    </location>
</feature>
<keyword evidence="2" id="KW-0663">Pyridoxal phosphate</keyword>
<keyword evidence="6" id="KW-0808">Transferase</keyword>
<dbReference type="InterPro" id="IPR015421">
    <property type="entry name" value="PyrdxlP-dep_Trfase_major"/>
</dbReference>
<protein>
    <submittedName>
        <fullName evidence="6">Aminotransferase class V-fold PLP-dependent enzyme</fullName>
    </submittedName>
</protein>
<evidence type="ECO:0000256" key="3">
    <source>
        <dbReference type="RuleBase" id="RU004075"/>
    </source>
</evidence>
<reference evidence="6 7" key="1">
    <citation type="submission" date="2023-02" db="EMBL/GenBank/DDBJ databases">
        <title>Genome Sequence of L. cardiaca H63T.</title>
        <authorList>
            <person name="Lopez A.E."/>
            <person name="Cianciotto N.P."/>
        </authorList>
    </citation>
    <scope>NUCLEOTIDE SEQUENCE [LARGE SCALE GENOMIC DNA]</scope>
    <source>
        <strain evidence="6 7">H63</strain>
    </source>
</reference>
<evidence type="ECO:0000313" key="6">
    <source>
        <dbReference type="EMBL" id="WED44199.1"/>
    </source>
</evidence>
<dbReference type="PANTHER" id="PTHR43586">
    <property type="entry name" value="CYSTEINE DESULFURASE"/>
    <property type="match status" value="1"/>
</dbReference>
<name>A0ABY8AWT0_9GAMM</name>
<comment type="similarity">
    <text evidence="3">Belongs to the class-V pyridoxal-phosphate-dependent aminotransferase family.</text>
</comment>
<dbReference type="EMBL" id="CP119078">
    <property type="protein sequence ID" value="WED44199.1"/>
    <property type="molecule type" value="Genomic_DNA"/>
</dbReference>
<keyword evidence="6" id="KW-0032">Aminotransferase</keyword>
<dbReference type="Proteomes" id="UP001222087">
    <property type="component" value="Chromosome"/>
</dbReference>
<evidence type="ECO:0000313" key="7">
    <source>
        <dbReference type="Proteomes" id="UP001222087"/>
    </source>
</evidence>
<evidence type="ECO:0000259" key="5">
    <source>
        <dbReference type="Pfam" id="PF00266"/>
    </source>
</evidence>
<comment type="cofactor">
    <cofactor evidence="1 4">
        <name>pyridoxal 5'-phosphate</name>
        <dbReference type="ChEBI" id="CHEBI:597326"/>
    </cofactor>
</comment>
<evidence type="ECO:0000256" key="4">
    <source>
        <dbReference type="RuleBase" id="RU004504"/>
    </source>
</evidence>
<sequence length="394" mass="44646">MKQLIIEQLRDETPGCHHVLHFNNAGSSLPPIAVYNAVKNHLDLELINGGYEAAKMASDKIQQFYDNASSLINCSPSEIAFLENATRAWDMAFYSLQFKPGDRILTAVSEYASNYLAFLHRAKKTGVIIDVIDNDEFGQLDLDDLRKKINEKVKLIAITHVPTQGGLINPAHEIGKLANEFQIPYLLDATQSVGQMPIDVKTLRCDFLCATGRKYLRGPRGTGFLYVSKEIIQQCNPPFIDLHSAIWTADNTYILQDDALRFETWEQNIAAKIGLSEAIHYALQLGILHTWHRIQQLANKLRQKLEEIDCVKLQDLGKNKCGIVTFSSPDKSPEEIQQYLATKKINISISFQEYARLDMAKRNLPALARASVHYYNTESEIDIFCDELQKFLKQ</sequence>
<dbReference type="PROSITE" id="PS00595">
    <property type="entry name" value="AA_TRANSFER_CLASS_5"/>
    <property type="match status" value="1"/>
</dbReference>
<dbReference type="InterPro" id="IPR000192">
    <property type="entry name" value="Aminotrans_V_dom"/>
</dbReference>
<dbReference type="InterPro" id="IPR020578">
    <property type="entry name" value="Aminotrans_V_PyrdxlP_BS"/>
</dbReference>
<dbReference type="Gene3D" id="3.40.640.10">
    <property type="entry name" value="Type I PLP-dependent aspartate aminotransferase-like (Major domain)"/>
    <property type="match status" value="1"/>
</dbReference>
<gene>
    <name evidence="6" type="ORF">PXX05_05265</name>
</gene>
<dbReference type="SUPFAM" id="SSF53383">
    <property type="entry name" value="PLP-dependent transferases"/>
    <property type="match status" value="1"/>
</dbReference>
<keyword evidence="7" id="KW-1185">Reference proteome</keyword>
<dbReference type="GO" id="GO:0008483">
    <property type="term" value="F:transaminase activity"/>
    <property type="evidence" value="ECO:0007669"/>
    <property type="project" value="UniProtKB-KW"/>
</dbReference>